<dbReference type="PANTHER" id="PTHR43124">
    <property type="entry name" value="PURINE EFFLUX PUMP PBUE"/>
    <property type="match status" value="1"/>
</dbReference>
<evidence type="ECO:0000256" key="5">
    <source>
        <dbReference type="ARBA" id="ARBA00023136"/>
    </source>
</evidence>
<evidence type="ECO:0000256" key="1">
    <source>
        <dbReference type="ARBA" id="ARBA00004651"/>
    </source>
</evidence>
<name>A0ABU5XVW8_9MYCO</name>
<evidence type="ECO:0000256" key="6">
    <source>
        <dbReference type="SAM" id="Phobius"/>
    </source>
</evidence>
<organism evidence="8 9">
    <name type="scientific">[Mycobacterium] nativiensis</name>
    <dbReference type="NCBI Taxonomy" id="2855503"/>
    <lineage>
        <taxon>Bacteria</taxon>
        <taxon>Bacillati</taxon>
        <taxon>Actinomycetota</taxon>
        <taxon>Actinomycetes</taxon>
        <taxon>Mycobacteriales</taxon>
        <taxon>Mycobacteriaceae</taxon>
        <taxon>Mycolicibacter</taxon>
    </lineage>
</organism>
<comment type="subcellular location">
    <subcellularLocation>
        <location evidence="1">Cell membrane</location>
        <topology evidence="1">Multi-pass membrane protein</topology>
    </subcellularLocation>
</comment>
<evidence type="ECO:0000313" key="8">
    <source>
        <dbReference type="EMBL" id="MEB3032095.1"/>
    </source>
</evidence>
<evidence type="ECO:0000256" key="3">
    <source>
        <dbReference type="ARBA" id="ARBA00022692"/>
    </source>
</evidence>
<accession>A0ABU5XVW8</accession>
<keyword evidence="3 6" id="KW-0812">Transmembrane</keyword>
<evidence type="ECO:0000256" key="2">
    <source>
        <dbReference type="ARBA" id="ARBA00022475"/>
    </source>
</evidence>
<protein>
    <submittedName>
        <fullName evidence="8">VOC family protein</fullName>
    </submittedName>
</protein>
<keyword evidence="4 6" id="KW-1133">Transmembrane helix</keyword>
<dbReference type="RefSeq" id="WP_329780070.1">
    <property type="nucleotide sequence ID" value="NZ_JAYJJU010000009.1"/>
</dbReference>
<proteinExistence type="predicted"/>
<keyword evidence="2" id="KW-1003">Cell membrane</keyword>
<dbReference type="InterPro" id="IPR050189">
    <property type="entry name" value="MFS_Efflux_Transporters"/>
</dbReference>
<feature type="non-terminal residue" evidence="8">
    <location>
        <position position="1"/>
    </location>
</feature>
<dbReference type="Proteomes" id="UP001298593">
    <property type="component" value="Unassembled WGS sequence"/>
</dbReference>
<keyword evidence="9" id="KW-1185">Reference proteome</keyword>
<feature type="transmembrane region" description="Helical" evidence="6">
    <location>
        <begin position="57"/>
        <end position="79"/>
    </location>
</feature>
<keyword evidence="5 6" id="KW-0472">Membrane</keyword>
<evidence type="ECO:0000313" key="9">
    <source>
        <dbReference type="Proteomes" id="UP001298593"/>
    </source>
</evidence>
<evidence type="ECO:0000259" key="7">
    <source>
        <dbReference type="Pfam" id="PF18029"/>
    </source>
</evidence>
<dbReference type="SUPFAM" id="SSF103473">
    <property type="entry name" value="MFS general substrate transporter"/>
    <property type="match status" value="1"/>
</dbReference>
<feature type="transmembrane region" description="Helical" evidence="6">
    <location>
        <begin position="85"/>
        <end position="104"/>
    </location>
</feature>
<dbReference type="InterPro" id="IPR041581">
    <property type="entry name" value="Glyoxalase_6"/>
</dbReference>
<dbReference type="EMBL" id="JAYJJU010000009">
    <property type="protein sequence ID" value="MEB3032095.1"/>
    <property type="molecule type" value="Genomic_DNA"/>
</dbReference>
<dbReference type="InterPro" id="IPR036259">
    <property type="entry name" value="MFS_trans_sf"/>
</dbReference>
<dbReference type="Pfam" id="PF18029">
    <property type="entry name" value="Glyoxalase_6"/>
    <property type="match status" value="1"/>
</dbReference>
<sequence>GVLADLSHQILTHDNTTRSSSMEITLHTVTFDCADAGKLARFWSQLLARPVDHRPKLVTGGCMAAMSAAFVVLSVLSVGGHHTTGTTAVGAAAIVLWGAMAMAVSPMLQSAAMRTAPDDPDGASGLYVTAFQVGITGGSLAGGSVGPGGSVVVGVGMTVWVMVTGGCCSRVRGTQV</sequence>
<evidence type="ECO:0000256" key="4">
    <source>
        <dbReference type="ARBA" id="ARBA00022989"/>
    </source>
</evidence>
<gene>
    <name evidence="8" type="ORF">KV113_11070</name>
</gene>
<comment type="caution">
    <text evidence="8">The sequence shown here is derived from an EMBL/GenBank/DDBJ whole genome shotgun (WGS) entry which is preliminary data.</text>
</comment>
<reference evidence="8 9" key="1">
    <citation type="submission" date="2023-12" db="EMBL/GenBank/DDBJ databases">
        <title>Description of new species of Mycobacterium terrae complex isolated from sewage at the Sao Paulo Zoological Park Foundation in Brazil.</title>
        <authorList>
            <person name="Romagnoli C.L."/>
            <person name="Conceicao E.C."/>
            <person name="Machado E."/>
            <person name="Barreto L.B.P.F."/>
            <person name="Sharma A."/>
            <person name="Silva N.M."/>
            <person name="Marques L.E."/>
            <person name="Juliana M.A."/>
            <person name="Lourenco M.C.S."/>
            <person name="Digiampietri L.A."/>
            <person name="Suffys P.N."/>
            <person name="Viana-Niero C."/>
        </authorList>
    </citation>
    <scope>NUCLEOTIDE SEQUENCE [LARGE SCALE GENOMIC DNA]</scope>
    <source>
        <strain evidence="8 9">MYC340</strain>
    </source>
</reference>
<feature type="domain" description="Glyoxalase-like" evidence="7">
    <location>
        <begin position="29"/>
        <end position="65"/>
    </location>
</feature>
<dbReference type="PANTHER" id="PTHR43124:SF3">
    <property type="entry name" value="CHLORAMPHENICOL EFFLUX PUMP RV0191"/>
    <property type="match status" value="1"/>
</dbReference>